<sequence length="292" mass="33770">MSFDLENLPMELVKNIISRAPLGKLMMMRKSSKLLCRIVDSEKIPFDFVQIHIADQGIHLRVDEDCDVKYSRARNVCMIRNGSTEKRFLNETPVRMARTDCGIILPLAKSIKMLRIVATRVFDEFFDPMFPQLPAYEVEVEVNRMDQVLVLLRKLDPDVIRDVTLACASRRLDRNIFDSAHFLKATKWNMVHLPPIEEDDLDKFDHFEDFSVHMTGVSREAVLKIKEKMMSIETLKRCLLRSPVEAINVQLMAHVLLESVDDGIVVHKVYVPQFKCIVQISINLQFIEAIKI</sequence>
<reference evidence="3" key="1">
    <citation type="submission" date="2017-10" db="EMBL/GenBank/DDBJ databases">
        <title>Rapid genome shrinkage in a self-fertile nematode reveals novel sperm competition proteins.</title>
        <authorList>
            <person name="Yin D."/>
            <person name="Schwarz E.M."/>
            <person name="Thomas C.G."/>
            <person name="Felde R.L."/>
            <person name="Korf I.F."/>
            <person name="Cutter A.D."/>
            <person name="Schartner C.M."/>
            <person name="Ralston E.J."/>
            <person name="Meyer B.J."/>
            <person name="Haag E.S."/>
        </authorList>
    </citation>
    <scope>NUCLEOTIDE SEQUENCE [LARGE SCALE GENOMIC DNA]</scope>
    <source>
        <strain evidence="3">JU1422</strain>
    </source>
</reference>
<dbReference type="InterPro" id="IPR002900">
    <property type="entry name" value="DUF38/FTH_CAE_spp"/>
</dbReference>
<evidence type="ECO:0000313" key="2">
    <source>
        <dbReference type="EMBL" id="PIC40959.1"/>
    </source>
</evidence>
<evidence type="ECO:0000313" key="3">
    <source>
        <dbReference type="Proteomes" id="UP000230233"/>
    </source>
</evidence>
<evidence type="ECO:0000259" key="1">
    <source>
        <dbReference type="PROSITE" id="PS50181"/>
    </source>
</evidence>
<organism evidence="2 3">
    <name type="scientific">Caenorhabditis nigoni</name>
    <dbReference type="NCBI Taxonomy" id="1611254"/>
    <lineage>
        <taxon>Eukaryota</taxon>
        <taxon>Metazoa</taxon>
        <taxon>Ecdysozoa</taxon>
        <taxon>Nematoda</taxon>
        <taxon>Chromadorea</taxon>
        <taxon>Rhabditida</taxon>
        <taxon>Rhabditina</taxon>
        <taxon>Rhabditomorpha</taxon>
        <taxon>Rhabditoidea</taxon>
        <taxon>Rhabditidae</taxon>
        <taxon>Peloderinae</taxon>
        <taxon>Caenorhabditis</taxon>
    </lineage>
</organism>
<dbReference type="PROSITE" id="PS50181">
    <property type="entry name" value="FBOX"/>
    <property type="match status" value="1"/>
</dbReference>
<comment type="caution">
    <text evidence="2">The sequence shown here is derived from an EMBL/GenBank/DDBJ whole genome shotgun (WGS) entry which is preliminary data.</text>
</comment>
<dbReference type="Pfam" id="PF01827">
    <property type="entry name" value="FTH"/>
    <property type="match status" value="1"/>
</dbReference>
<dbReference type="Proteomes" id="UP000230233">
    <property type="component" value="Chromosome III"/>
</dbReference>
<dbReference type="Pfam" id="PF00646">
    <property type="entry name" value="F-box"/>
    <property type="match status" value="1"/>
</dbReference>
<dbReference type="EMBL" id="PDUG01000003">
    <property type="protein sequence ID" value="PIC40959.1"/>
    <property type="molecule type" value="Genomic_DNA"/>
</dbReference>
<dbReference type="AlphaFoldDB" id="A0A2G5UN61"/>
<gene>
    <name evidence="2" type="primary">Cnig_chr_III.g8540</name>
    <name evidence="2" type="ORF">B9Z55_008540</name>
</gene>
<feature type="domain" description="F-box" evidence="1">
    <location>
        <begin position="2"/>
        <end position="51"/>
    </location>
</feature>
<dbReference type="InterPro" id="IPR001810">
    <property type="entry name" value="F-box_dom"/>
</dbReference>
<accession>A0A2G5UN61</accession>
<name>A0A2G5UN61_9PELO</name>
<keyword evidence="3" id="KW-1185">Reference proteome</keyword>
<protein>
    <recommendedName>
        <fullName evidence="1">F-box domain-containing protein</fullName>
    </recommendedName>
</protein>
<proteinExistence type="predicted"/>